<proteinExistence type="predicted"/>
<evidence type="ECO:0008006" key="3">
    <source>
        <dbReference type="Google" id="ProtNLM"/>
    </source>
</evidence>
<feature type="non-terminal residue" evidence="1">
    <location>
        <position position="233"/>
    </location>
</feature>
<name>A0ABN9SSI7_9DINO</name>
<accession>A0ABN9SSI7</accession>
<keyword evidence="2" id="KW-1185">Reference proteome</keyword>
<dbReference type="Proteomes" id="UP001189429">
    <property type="component" value="Unassembled WGS sequence"/>
</dbReference>
<gene>
    <name evidence="1" type="ORF">PCOR1329_LOCUS32209</name>
</gene>
<sequence length="233" mass="24585">MLSTANGSITEVWANGSNSTCFYPQRVVSREYDSRWWKTQSTNDSRWLHTRLPTSPQQSTSSQRTYSVALSRRGWGELVAEVDASGLSAGATYSACLDLDGSGGDLAFGDTGLRIYVTPFSRVSATAVPKGPFVLRVSCAHVPGGCLPRARVWPVPRGLGCRMSAVMQGAVLQVPATGPSTLSLDAAGFGYGQSLRLCTSWGVYGAADDVGVDLFVTPITSVTPLSLGVSPGQ</sequence>
<evidence type="ECO:0000313" key="2">
    <source>
        <dbReference type="Proteomes" id="UP001189429"/>
    </source>
</evidence>
<reference evidence="1" key="1">
    <citation type="submission" date="2023-10" db="EMBL/GenBank/DDBJ databases">
        <authorList>
            <person name="Chen Y."/>
            <person name="Shah S."/>
            <person name="Dougan E. K."/>
            <person name="Thang M."/>
            <person name="Chan C."/>
        </authorList>
    </citation>
    <scope>NUCLEOTIDE SEQUENCE [LARGE SCALE GENOMIC DNA]</scope>
</reference>
<dbReference type="EMBL" id="CAUYUJ010012969">
    <property type="protein sequence ID" value="CAK0835008.1"/>
    <property type="molecule type" value="Genomic_DNA"/>
</dbReference>
<organism evidence="1 2">
    <name type="scientific">Prorocentrum cordatum</name>
    <dbReference type="NCBI Taxonomy" id="2364126"/>
    <lineage>
        <taxon>Eukaryota</taxon>
        <taxon>Sar</taxon>
        <taxon>Alveolata</taxon>
        <taxon>Dinophyceae</taxon>
        <taxon>Prorocentrales</taxon>
        <taxon>Prorocentraceae</taxon>
        <taxon>Prorocentrum</taxon>
    </lineage>
</organism>
<protein>
    <recommendedName>
        <fullName evidence="3">Beta-galactosidase</fullName>
    </recommendedName>
</protein>
<comment type="caution">
    <text evidence="1">The sequence shown here is derived from an EMBL/GenBank/DDBJ whole genome shotgun (WGS) entry which is preliminary data.</text>
</comment>
<evidence type="ECO:0000313" key="1">
    <source>
        <dbReference type="EMBL" id="CAK0835008.1"/>
    </source>
</evidence>